<reference evidence="1" key="1">
    <citation type="submission" date="2020-08" db="EMBL/GenBank/DDBJ databases">
        <title>Multicomponent nature underlies the extraordinary mechanical properties of spider dragline silk.</title>
        <authorList>
            <person name="Kono N."/>
            <person name="Nakamura H."/>
            <person name="Mori M."/>
            <person name="Yoshida Y."/>
            <person name="Ohtoshi R."/>
            <person name="Malay A.D."/>
            <person name="Moran D.A.P."/>
            <person name="Tomita M."/>
            <person name="Numata K."/>
            <person name="Arakawa K."/>
        </authorList>
    </citation>
    <scope>NUCLEOTIDE SEQUENCE</scope>
</reference>
<dbReference type="Proteomes" id="UP000887013">
    <property type="component" value="Unassembled WGS sequence"/>
</dbReference>
<dbReference type="AlphaFoldDB" id="A0A8X6T394"/>
<organism evidence="1 2">
    <name type="scientific">Nephila pilipes</name>
    <name type="common">Giant wood spider</name>
    <name type="synonym">Nephila maculata</name>
    <dbReference type="NCBI Taxonomy" id="299642"/>
    <lineage>
        <taxon>Eukaryota</taxon>
        <taxon>Metazoa</taxon>
        <taxon>Ecdysozoa</taxon>
        <taxon>Arthropoda</taxon>
        <taxon>Chelicerata</taxon>
        <taxon>Arachnida</taxon>
        <taxon>Araneae</taxon>
        <taxon>Araneomorphae</taxon>
        <taxon>Entelegynae</taxon>
        <taxon>Araneoidea</taxon>
        <taxon>Nephilidae</taxon>
        <taxon>Nephila</taxon>
    </lineage>
</organism>
<proteinExistence type="predicted"/>
<evidence type="ECO:0000313" key="1">
    <source>
        <dbReference type="EMBL" id="GFS73914.1"/>
    </source>
</evidence>
<evidence type="ECO:0000313" key="2">
    <source>
        <dbReference type="Proteomes" id="UP000887013"/>
    </source>
</evidence>
<accession>A0A8X6T394</accession>
<dbReference type="EMBL" id="BMAW01001407">
    <property type="protein sequence ID" value="GFS73914.1"/>
    <property type="molecule type" value="Genomic_DNA"/>
</dbReference>
<sequence length="95" mass="11056">MQPRNYTKKEFIWAFFKDASGQLHKRRLLLDGAERLRTATIYSKITVVYSTDVMSNLRNLFVPKDSVNCPWQFCYRKSTYIPLEFLALGNSATSP</sequence>
<protein>
    <submittedName>
        <fullName evidence="1">Uncharacterized protein</fullName>
    </submittedName>
</protein>
<keyword evidence="2" id="KW-1185">Reference proteome</keyword>
<gene>
    <name evidence="1" type="ORF">NPIL_73211</name>
</gene>
<comment type="caution">
    <text evidence="1">The sequence shown here is derived from an EMBL/GenBank/DDBJ whole genome shotgun (WGS) entry which is preliminary data.</text>
</comment>
<name>A0A8X6T394_NEPPI</name>